<reference evidence="2" key="2">
    <citation type="journal article" date="2015" name="Data Brief">
        <title>Shoot transcriptome of the giant reed, Arundo donax.</title>
        <authorList>
            <person name="Barrero R.A."/>
            <person name="Guerrero F.D."/>
            <person name="Moolhuijzen P."/>
            <person name="Goolsby J.A."/>
            <person name="Tidwell J."/>
            <person name="Bellgard S.E."/>
            <person name="Bellgard M.I."/>
        </authorList>
    </citation>
    <scope>NUCLEOTIDE SEQUENCE</scope>
    <source>
        <tissue evidence="2">Shoot tissue taken approximately 20 cm above the soil surface</tissue>
    </source>
</reference>
<feature type="compositionally biased region" description="Low complexity" evidence="1">
    <location>
        <begin position="15"/>
        <end position="27"/>
    </location>
</feature>
<dbReference type="EMBL" id="GBRH01238130">
    <property type="protein sequence ID" value="JAD59765.1"/>
    <property type="molecule type" value="Transcribed_RNA"/>
</dbReference>
<proteinExistence type="predicted"/>
<reference evidence="2" key="1">
    <citation type="submission" date="2014-09" db="EMBL/GenBank/DDBJ databases">
        <authorList>
            <person name="Magalhaes I.L.F."/>
            <person name="Oliveira U."/>
            <person name="Santos F.R."/>
            <person name="Vidigal T.H.D.A."/>
            <person name="Brescovit A.D."/>
            <person name="Santos A.J."/>
        </authorList>
    </citation>
    <scope>NUCLEOTIDE SEQUENCE</scope>
    <source>
        <tissue evidence="2">Shoot tissue taken approximately 20 cm above the soil surface</tissue>
    </source>
</reference>
<organism evidence="2">
    <name type="scientific">Arundo donax</name>
    <name type="common">Giant reed</name>
    <name type="synonym">Donax arundinaceus</name>
    <dbReference type="NCBI Taxonomy" id="35708"/>
    <lineage>
        <taxon>Eukaryota</taxon>
        <taxon>Viridiplantae</taxon>
        <taxon>Streptophyta</taxon>
        <taxon>Embryophyta</taxon>
        <taxon>Tracheophyta</taxon>
        <taxon>Spermatophyta</taxon>
        <taxon>Magnoliopsida</taxon>
        <taxon>Liliopsida</taxon>
        <taxon>Poales</taxon>
        <taxon>Poaceae</taxon>
        <taxon>PACMAD clade</taxon>
        <taxon>Arundinoideae</taxon>
        <taxon>Arundineae</taxon>
        <taxon>Arundo</taxon>
    </lineage>
</organism>
<protein>
    <submittedName>
        <fullName evidence="2">CCR2</fullName>
    </submittedName>
</protein>
<feature type="region of interest" description="Disordered" evidence="1">
    <location>
        <begin position="1"/>
        <end position="27"/>
    </location>
</feature>
<evidence type="ECO:0000313" key="2">
    <source>
        <dbReference type="EMBL" id="JAD59765.1"/>
    </source>
</evidence>
<evidence type="ECO:0000256" key="1">
    <source>
        <dbReference type="SAM" id="MobiDB-lite"/>
    </source>
</evidence>
<sequence>MRDTIQGMNGWEIGARSVSVSSAQSRR</sequence>
<name>A0A0A9BEV4_ARUDO</name>
<accession>A0A0A9BEV4</accession>
<dbReference type="AlphaFoldDB" id="A0A0A9BEV4"/>